<evidence type="ECO:0000313" key="8">
    <source>
        <dbReference type="EMBL" id="MFC7097934.1"/>
    </source>
</evidence>
<dbReference type="PANTHER" id="PTHR30106:SF2">
    <property type="entry name" value="UPF0324 INNER MEMBRANE PROTEIN YEIH"/>
    <property type="match status" value="1"/>
</dbReference>
<feature type="transmembrane region" description="Helical" evidence="7">
    <location>
        <begin position="158"/>
        <end position="179"/>
    </location>
</feature>
<feature type="transmembrane region" description="Helical" evidence="7">
    <location>
        <begin position="276"/>
        <end position="297"/>
    </location>
</feature>
<evidence type="ECO:0000256" key="4">
    <source>
        <dbReference type="ARBA" id="ARBA00022692"/>
    </source>
</evidence>
<dbReference type="AlphaFoldDB" id="A0ABD5WWG5"/>
<comment type="subcellular location">
    <subcellularLocation>
        <location evidence="1">Cell membrane</location>
        <topology evidence="1">Multi-pass membrane protein</topology>
    </subcellularLocation>
</comment>
<accession>A0ABD5WWG5</accession>
<feature type="transmembrane region" description="Helical" evidence="7">
    <location>
        <begin position="303"/>
        <end position="322"/>
    </location>
</feature>
<gene>
    <name evidence="8" type="ORF">ACFQKD_11520</name>
</gene>
<feature type="transmembrane region" description="Helical" evidence="7">
    <location>
        <begin position="76"/>
        <end position="95"/>
    </location>
</feature>
<evidence type="ECO:0000256" key="7">
    <source>
        <dbReference type="SAM" id="Phobius"/>
    </source>
</evidence>
<feature type="transmembrane region" description="Helical" evidence="7">
    <location>
        <begin position="132"/>
        <end position="152"/>
    </location>
</feature>
<feature type="transmembrane region" description="Helical" evidence="7">
    <location>
        <begin position="334"/>
        <end position="353"/>
    </location>
</feature>
<dbReference type="GO" id="GO:0005886">
    <property type="term" value="C:plasma membrane"/>
    <property type="evidence" value="ECO:0007669"/>
    <property type="project" value="UniProtKB-SubCell"/>
</dbReference>
<proteinExistence type="inferred from homology"/>
<evidence type="ECO:0000256" key="5">
    <source>
        <dbReference type="ARBA" id="ARBA00022989"/>
    </source>
</evidence>
<feature type="transmembrane region" description="Helical" evidence="7">
    <location>
        <begin position="191"/>
        <end position="213"/>
    </location>
</feature>
<dbReference type="Proteomes" id="UP001596388">
    <property type="component" value="Unassembled WGS sequence"/>
</dbReference>
<organism evidence="8 9">
    <name type="scientific">Halobaculum marinum</name>
    <dbReference type="NCBI Taxonomy" id="3031996"/>
    <lineage>
        <taxon>Archaea</taxon>
        <taxon>Methanobacteriati</taxon>
        <taxon>Methanobacteriota</taxon>
        <taxon>Stenosarchaea group</taxon>
        <taxon>Halobacteria</taxon>
        <taxon>Halobacteriales</taxon>
        <taxon>Haloferacaceae</taxon>
        <taxon>Halobaculum</taxon>
    </lineage>
</organism>
<dbReference type="RefSeq" id="WP_276237573.1">
    <property type="nucleotide sequence ID" value="NZ_CP119989.1"/>
</dbReference>
<evidence type="ECO:0000256" key="3">
    <source>
        <dbReference type="ARBA" id="ARBA00022475"/>
    </source>
</evidence>
<sequence>MSTGEPAAASSFSPWSTIRRLLPGVATLVAVAAGARLVAPHAPLTPLLLAVAAGAVVANTVGVPDALAPGVAVHSLLLETGIVLLGAGVSLAALAAAGPALVVAVLVVVAGGLALVEALARLAGLDGRVGSLLAAGSAVCGVSAVAAAAGALDADESEVALAAGTVLTFDAVTLAVYPAVASTLALDPRVFGVWAGLSMFSTGPVTAAGFAYHPVAGEWATVTKLARNALVGVVAVAYSVRAAAETTPAGDARDRPEREASATGVRRAVAALWDGLPKFLVGFVAVAVLANAGVISGAARETLLVASDALFLLAFAGLGFDIRVDRMRDAGARPLAVVGVAFLAVSGAAYLLATSVV</sequence>
<keyword evidence="4 7" id="KW-0812">Transmembrane</keyword>
<name>A0ABD5WWG5_9EURY</name>
<dbReference type="PANTHER" id="PTHR30106">
    <property type="entry name" value="INNER MEMBRANE PROTEIN YEIH-RELATED"/>
    <property type="match status" value="1"/>
</dbReference>
<dbReference type="InterPro" id="IPR018383">
    <property type="entry name" value="UPF0324_pro"/>
</dbReference>
<evidence type="ECO:0000256" key="1">
    <source>
        <dbReference type="ARBA" id="ARBA00004651"/>
    </source>
</evidence>
<keyword evidence="9" id="KW-1185">Reference proteome</keyword>
<keyword evidence="5 7" id="KW-1133">Transmembrane helix</keyword>
<comment type="similarity">
    <text evidence="2">Belongs to the UPF0324 family.</text>
</comment>
<evidence type="ECO:0000313" key="9">
    <source>
        <dbReference type="Proteomes" id="UP001596388"/>
    </source>
</evidence>
<reference evidence="8 9" key="1">
    <citation type="journal article" date="2019" name="Int. J. Syst. Evol. Microbiol.">
        <title>The Global Catalogue of Microorganisms (GCM) 10K type strain sequencing project: providing services to taxonomists for standard genome sequencing and annotation.</title>
        <authorList>
            <consortium name="The Broad Institute Genomics Platform"/>
            <consortium name="The Broad Institute Genome Sequencing Center for Infectious Disease"/>
            <person name="Wu L."/>
            <person name="Ma J."/>
        </authorList>
    </citation>
    <scope>NUCLEOTIDE SEQUENCE [LARGE SCALE GENOMIC DNA]</scope>
    <source>
        <strain evidence="8 9">DT55</strain>
    </source>
</reference>
<keyword evidence="3" id="KW-1003">Cell membrane</keyword>
<feature type="transmembrane region" description="Helical" evidence="7">
    <location>
        <begin position="21"/>
        <end position="39"/>
    </location>
</feature>
<dbReference type="EMBL" id="JBHTAG010000003">
    <property type="protein sequence ID" value="MFC7097934.1"/>
    <property type="molecule type" value="Genomic_DNA"/>
</dbReference>
<protein>
    <submittedName>
        <fullName evidence="8">YeiH family protein</fullName>
    </submittedName>
</protein>
<evidence type="ECO:0000256" key="6">
    <source>
        <dbReference type="ARBA" id="ARBA00023136"/>
    </source>
</evidence>
<evidence type="ECO:0000256" key="2">
    <source>
        <dbReference type="ARBA" id="ARBA00007977"/>
    </source>
</evidence>
<feature type="transmembrane region" description="Helical" evidence="7">
    <location>
        <begin position="101"/>
        <end position="120"/>
    </location>
</feature>
<dbReference type="GeneID" id="79271150"/>
<dbReference type="Pfam" id="PF03601">
    <property type="entry name" value="Cons_hypoth698"/>
    <property type="match status" value="1"/>
</dbReference>
<feature type="transmembrane region" description="Helical" evidence="7">
    <location>
        <begin position="45"/>
        <end position="64"/>
    </location>
</feature>
<keyword evidence="6 7" id="KW-0472">Membrane</keyword>
<comment type="caution">
    <text evidence="8">The sequence shown here is derived from an EMBL/GenBank/DDBJ whole genome shotgun (WGS) entry which is preliminary data.</text>
</comment>